<name>S8DDU6_9LAMI</name>
<accession>S8DDU6</accession>
<comment type="caution">
    <text evidence="2">The sequence shown here is derived from an EMBL/GenBank/DDBJ whole genome shotgun (WGS) entry which is preliminary data.</text>
</comment>
<dbReference type="EMBL" id="AUSU01010114">
    <property type="protein sequence ID" value="EPS57547.1"/>
    <property type="molecule type" value="Genomic_DNA"/>
</dbReference>
<evidence type="ECO:0000313" key="3">
    <source>
        <dbReference type="Proteomes" id="UP000015453"/>
    </source>
</evidence>
<evidence type="ECO:0000256" key="1">
    <source>
        <dbReference type="SAM" id="MobiDB-lite"/>
    </source>
</evidence>
<gene>
    <name evidence="2" type="ORF">M569_17270</name>
</gene>
<evidence type="ECO:0000313" key="2">
    <source>
        <dbReference type="EMBL" id="EPS57547.1"/>
    </source>
</evidence>
<organism evidence="2 3">
    <name type="scientific">Genlisea aurea</name>
    <dbReference type="NCBI Taxonomy" id="192259"/>
    <lineage>
        <taxon>Eukaryota</taxon>
        <taxon>Viridiplantae</taxon>
        <taxon>Streptophyta</taxon>
        <taxon>Embryophyta</taxon>
        <taxon>Tracheophyta</taxon>
        <taxon>Spermatophyta</taxon>
        <taxon>Magnoliopsida</taxon>
        <taxon>eudicotyledons</taxon>
        <taxon>Gunneridae</taxon>
        <taxon>Pentapetalae</taxon>
        <taxon>asterids</taxon>
        <taxon>lamiids</taxon>
        <taxon>Lamiales</taxon>
        <taxon>Lentibulariaceae</taxon>
        <taxon>Genlisea</taxon>
    </lineage>
</organism>
<reference evidence="2 3" key="1">
    <citation type="journal article" date="2013" name="BMC Genomics">
        <title>The miniature genome of a carnivorous plant Genlisea aurea contains a low number of genes and short non-coding sequences.</title>
        <authorList>
            <person name="Leushkin E.V."/>
            <person name="Sutormin R.A."/>
            <person name="Nabieva E.R."/>
            <person name="Penin A.A."/>
            <person name="Kondrashov A.S."/>
            <person name="Logacheva M.D."/>
        </authorList>
    </citation>
    <scope>NUCLEOTIDE SEQUENCE [LARGE SCALE GENOMIC DNA]</scope>
</reference>
<keyword evidence="3" id="KW-1185">Reference proteome</keyword>
<dbReference type="Proteomes" id="UP000015453">
    <property type="component" value="Unassembled WGS sequence"/>
</dbReference>
<protein>
    <submittedName>
        <fullName evidence="2">Uncharacterized protein</fullName>
    </submittedName>
</protein>
<sequence length="118" mass="12966">MISEVQAKDTSKMQIDPHLPDFARQSRFPRKQGQVASQVLIFQSKGNLFPNEPPDSTRDVRGCADPPMVFGNVSVPRSFVDLHKGNVKSRSPASSSKGIATLGPKSLVFQLPRKCFPT</sequence>
<feature type="compositionally biased region" description="Basic and acidic residues" evidence="1">
    <location>
        <begin position="1"/>
        <end position="11"/>
    </location>
</feature>
<dbReference type="AlphaFoldDB" id="S8DDU6"/>
<proteinExistence type="predicted"/>
<feature type="region of interest" description="Disordered" evidence="1">
    <location>
        <begin position="1"/>
        <end position="22"/>
    </location>
</feature>